<protein>
    <submittedName>
        <fullName evidence="1">Uncharacterized protein</fullName>
    </submittedName>
</protein>
<dbReference type="Proteomes" id="UP001255185">
    <property type="component" value="Unassembled WGS sequence"/>
</dbReference>
<accession>A0ABU1TPA5</accession>
<name>A0ABU1TPA5_9FLAO</name>
<keyword evidence="2" id="KW-1185">Reference proteome</keyword>
<dbReference type="EMBL" id="JAVDVI010000006">
    <property type="protein sequence ID" value="MDR6967698.1"/>
    <property type="molecule type" value="Genomic_DNA"/>
</dbReference>
<evidence type="ECO:0000313" key="2">
    <source>
        <dbReference type="Proteomes" id="UP001255185"/>
    </source>
</evidence>
<sequence>MVSKKKIKTVSIPISKTFIKTLGFLFPSNIKKLETDSMNEIMAIMISFFWDVIGIDLNAKVQKTTCF</sequence>
<proteinExistence type="predicted"/>
<evidence type="ECO:0000313" key="1">
    <source>
        <dbReference type="EMBL" id="MDR6967698.1"/>
    </source>
</evidence>
<comment type="caution">
    <text evidence="1">The sequence shown here is derived from an EMBL/GenBank/DDBJ whole genome shotgun (WGS) entry which is preliminary data.</text>
</comment>
<gene>
    <name evidence="1" type="ORF">J2X31_001710</name>
</gene>
<organism evidence="1 2">
    <name type="scientific">Flavobacterium arsenatis</name>
    <dbReference type="NCBI Taxonomy" id="1484332"/>
    <lineage>
        <taxon>Bacteria</taxon>
        <taxon>Pseudomonadati</taxon>
        <taxon>Bacteroidota</taxon>
        <taxon>Flavobacteriia</taxon>
        <taxon>Flavobacteriales</taxon>
        <taxon>Flavobacteriaceae</taxon>
        <taxon>Flavobacterium</taxon>
    </lineage>
</organism>
<reference evidence="1 2" key="1">
    <citation type="submission" date="2023-07" db="EMBL/GenBank/DDBJ databases">
        <title>Sorghum-associated microbial communities from plants grown in Nebraska, USA.</title>
        <authorList>
            <person name="Schachtman D."/>
        </authorList>
    </citation>
    <scope>NUCLEOTIDE SEQUENCE [LARGE SCALE GENOMIC DNA]</scope>
    <source>
        <strain evidence="1 2">3773</strain>
    </source>
</reference>